<dbReference type="PANTHER" id="PTHR48258:SF14">
    <property type="entry name" value="OS02G0583300 PROTEIN"/>
    <property type="match status" value="1"/>
</dbReference>
<accession>A0A5D3CGJ5</accession>
<dbReference type="EMBL" id="SSTD01010919">
    <property type="protein sequence ID" value="TYK11097.1"/>
    <property type="molecule type" value="Genomic_DNA"/>
</dbReference>
<evidence type="ECO:0000313" key="1">
    <source>
        <dbReference type="EMBL" id="TYK11097.1"/>
    </source>
</evidence>
<protein>
    <submittedName>
        <fullName evidence="1">Uncharacterized protein</fullName>
    </submittedName>
</protein>
<dbReference type="PANTHER" id="PTHR48258">
    <property type="entry name" value="DUF4218 DOMAIN-CONTAINING PROTEIN-RELATED"/>
    <property type="match status" value="1"/>
</dbReference>
<proteinExistence type="predicted"/>
<dbReference type="Proteomes" id="UP000321947">
    <property type="component" value="Unassembled WGS sequence"/>
</dbReference>
<gene>
    <name evidence="1" type="ORF">E5676_scaffold73G00940</name>
</gene>
<evidence type="ECO:0000313" key="2">
    <source>
        <dbReference type="Proteomes" id="UP000321947"/>
    </source>
</evidence>
<dbReference type="AlphaFoldDB" id="A0A5D3CGJ5"/>
<organism evidence="1 2">
    <name type="scientific">Cucumis melo var. makuwa</name>
    <name type="common">Oriental melon</name>
    <dbReference type="NCBI Taxonomy" id="1194695"/>
    <lineage>
        <taxon>Eukaryota</taxon>
        <taxon>Viridiplantae</taxon>
        <taxon>Streptophyta</taxon>
        <taxon>Embryophyta</taxon>
        <taxon>Tracheophyta</taxon>
        <taxon>Spermatophyta</taxon>
        <taxon>Magnoliopsida</taxon>
        <taxon>eudicotyledons</taxon>
        <taxon>Gunneridae</taxon>
        <taxon>Pentapetalae</taxon>
        <taxon>rosids</taxon>
        <taxon>fabids</taxon>
        <taxon>Cucurbitales</taxon>
        <taxon>Cucurbitaceae</taxon>
        <taxon>Benincaseae</taxon>
        <taxon>Cucumis</taxon>
    </lineage>
</organism>
<reference evidence="1 2" key="1">
    <citation type="submission" date="2019-08" db="EMBL/GenBank/DDBJ databases">
        <title>Draft genome sequences of two oriental melons (Cucumis melo L. var makuwa).</title>
        <authorList>
            <person name="Kwon S.-Y."/>
        </authorList>
    </citation>
    <scope>NUCLEOTIDE SEQUENCE [LARGE SCALE GENOMIC DNA]</scope>
    <source>
        <strain evidence="2">cv. Chang Bougi</strain>
        <tissue evidence="1">Leaf</tissue>
    </source>
</reference>
<name>A0A5D3CGJ5_CUCMM</name>
<sequence>MGPSLDVRCYNGCIIDGVRIHTSKRDPQRTTKNSRVMVIGKSNANKSGDNNFYGVLDEVLHAQYLMEEVFGYLSTNGIMSSFSSDFEETNVIFLELRKDLNTTGGSSLVGDNLGESLGAPFKTLDGMYGRLALSLRSLYEPCILGAITDEQGC</sequence>
<comment type="caution">
    <text evidence="1">The sequence shown here is derived from an EMBL/GenBank/DDBJ whole genome shotgun (WGS) entry which is preliminary data.</text>
</comment>